<comment type="caution">
    <text evidence="1">The sequence shown here is derived from an EMBL/GenBank/DDBJ whole genome shotgun (WGS) entry which is preliminary data.</text>
</comment>
<sequence length="98" mass="11034">MLQSPKCDFSKDFSFVEKRYITYKKTSMKCQLKIANLYTVYIINTLSLFRAKSIGYIKVFAIKPAILPDIIELNCKPVCGAICNKVGDNPAKKTFGVS</sequence>
<gene>
    <name evidence="1" type="ORF">V1477_000904</name>
</gene>
<name>A0ABD2D0C4_VESMC</name>
<proteinExistence type="predicted"/>
<dbReference type="Proteomes" id="UP001607303">
    <property type="component" value="Unassembled WGS sequence"/>
</dbReference>
<evidence type="ECO:0000313" key="2">
    <source>
        <dbReference type="Proteomes" id="UP001607303"/>
    </source>
</evidence>
<dbReference type="EMBL" id="JAYRBN010000008">
    <property type="protein sequence ID" value="KAL2750801.1"/>
    <property type="molecule type" value="Genomic_DNA"/>
</dbReference>
<organism evidence="1 2">
    <name type="scientific">Vespula maculifrons</name>
    <name type="common">Eastern yellow jacket</name>
    <name type="synonym">Wasp</name>
    <dbReference type="NCBI Taxonomy" id="7453"/>
    <lineage>
        <taxon>Eukaryota</taxon>
        <taxon>Metazoa</taxon>
        <taxon>Ecdysozoa</taxon>
        <taxon>Arthropoda</taxon>
        <taxon>Hexapoda</taxon>
        <taxon>Insecta</taxon>
        <taxon>Pterygota</taxon>
        <taxon>Neoptera</taxon>
        <taxon>Endopterygota</taxon>
        <taxon>Hymenoptera</taxon>
        <taxon>Apocrita</taxon>
        <taxon>Aculeata</taxon>
        <taxon>Vespoidea</taxon>
        <taxon>Vespidae</taxon>
        <taxon>Vespinae</taxon>
        <taxon>Vespula</taxon>
    </lineage>
</organism>
<dbReference type="AlphaFoldDB" id="A0ABD2D0C4"/>
<protein>
    <submittedName>
        <fullName evidence="1">Uncharacterized protein</fullName>
    </submittedName>
</protein>
<accession>A0ABD2D0C4</accession>
<reference evidence="1 2" key="1">
    <citation type="journal article" date="2024" name="Ann. Entomol. Soc. Am.">
        <title>Genomic analyses of the southern and eastern yellowjacket wasps (Hymenoptera: Vespidae) reveal evolutionary signatures of social life.</title>
        <authorList>
            <person name="Catto M.A."/>
            <person name="Caine P.B."/>
            <person name="Orr S.E."/>
            <person name="Hunt B.G."/>
            <person name="Goodisman M.A.D."/>
        </authorList>
    </citation>
    <scope>NUCLEOTIDE SEQUENCE [LARGE SCALE GENOMIC DNA]</scope>
    <source>
        <strain evidence="1">232</strain>
        <tissue evidence="1">Head and thorax</tissue>
    </source>
</reference>
<keyword evidence="2" id="KW-1185">Reference proteome</keyword>
<evidence type="ECO:0000313" key="1">
    <source>
        <dbReference type="EMBL" id="KAL2750801.1"/>
    </source>
</evidence>